<gene>
    <name evidence="1" type="ORF">DPMN_049283</name>
</gene>
<protein>
    <recommendedName>
        <fullName evidence="3">NACHT domain-containing protein</fullName>
    </recommendedName>
</protein>
<accession>A0A9D4CE49</accession>
<proteinExistence type="predicted"/>
<dbReference type="InterPro" id="IPR027417">
    <property type="entry name" value="P-loop_NTPase"/>
</dbReference>
<dbReference type="Pfam" id="PF15112">
    <property type="entry name" value="DUF4559"/>
    <property type="match status" value="1"/>
</dbReference>
<dbReference type="InterPro" id="IPR027897">
    <property type="entry name" value="DUF4559"/>
</dbReference>
<sequence>MASLADVYKDKERTNWLKACLAIGIAKSGLKHLADNEAQNFHRLIYSRVGSTCNSCSTKNLMHHKPCPRKSCDKVCQEIIKEHRYNSLFWKNTSAQLWQTNYWEIAKCYFPPDGYAATSSIRDTDFNGVISFMLNCRRFDSSLSFRITTGKPTNPTSVCLLYKAREIGKAVRHSSVYKVTDVELLDYFTTLSNLLNDSCYLIGDSDAQKAVKKLEKLKKDTLLLTTEEMMCFLDAVDATLKKRLKDVVDTSLNELRENTALCIDEIEDYIDTCKLELEKEEELHKQDFDKNADKRTKDYNELTVSLRKDFDENADKRTQEYDELTVTRKKDFDENAEKLTQEYDELTVTRKKDFDENADKRTLAFDEKVDKCTQDYDKLTVTCKNNFDENADKRTQDYDELTVIRKKDFDENAEKLTQEYYELTVTSKKDFDENADKRTLAFDEKVDKCTQDYDKLTVTCKNNFDENADKRTQDYDELTVIRKKDFDEKAEKLTHEYYELTVTSKQDFKENAEKRKKDFDENAEKRMRKINEQCGNTSFTETSYKKSCEEIQTWLIKQYRAMCVVPVSMLDPDIDVPLERIYVPPSIKALKRGQDVIHGGIEMDKSSTMESDVNCYKELLHRDGNPVNTIYIQGDPGCGKTTFSTKLVLDWCNAHSENDASTKKKRTVTTRGKASNRTGFSDLDTLRDYKFLFFVSLRDYSGTMCNVSQMVVEAIQSNKLPWDDSVWEHKCIVLTDAADEWYHPDLSYPPPRDYTCRCGKDQSMPLYLQRNNITNIITARPWKLANRRMSDSLTCMFQISGVANYETLARNVINVLAEKNGISQKATQSKCNDFFEKLKNNNMRKLMTIPAICVQLVHQFYVGRLMEDSLCSIYINMLDMHIAKGLHKLQIEDFDTETICVKEIKHIFETGKNEYMSANGSLIRSACALAFKTLTDSSKESSLVFAKNTITNHMTETQLGYLLQTGIITQKKSLALSPQKNIPYMFVHKTIQEFLASMHIAINQTGIEDIMSAIQSAYCDGKSILDIGQLFIFTCGMCAPVAERMSKHMMDVITSDMESKLLSISDHQKMNLFSTPNFAQRILLGGFIERLANKQPCLQLTLTHIALDDLRIPTKEIDALNTLIDMNISNITSMDAQLYYNSQQKSNRVQEIISQSRESLSYLRLRHIGLSDLQLDLQGLKLKSLSCSRGLKLNILSCTGGTVLSNLDCTYMRSCCILSPTPLSEMCILQLMSITGKNITRLQLMDVKSIDLLCAALPSLTSLHTLIISETNLAVTLLYYLPESIRKVVYRASDVSAQDVKSMVEWSKSRDACVRFELLDCRLPANESDTCNWMKQQDGIDITQCEFKDYDILRRSILKDRYRISISWSTILSK</sequence>
<keyword evidence="2" id="KW-1185">Reference proteome</keyword>
<dbReference type="PANTHER" id="PTHR46312">
    <property type="entry name" value="NACHT DOMAIN-CONTAINING PROTEIN"/>
    <property type="match status" value="1"/>
</dbReference>
<organism evidence="1 2">
    <name type="scientific">Dreissena polymorpha</name>
    <name type="common">Zebra mussel</name>
    <name type="synonym">Mytilus polymorpha</name>
    <dbReference type="NCBI Taxonomy" id="45954"/>
    <lineage>
        <taxon>Eukaryota</taxon>
        <taxon>Metazoa</taxon>
        <taxon>Spiralia</taxon>
        <taxon>Lophotrochozoa</taxon>
        <taxon>Mollusca</taxon>
        <taxon>Bivalvia</taxon>
        <taxon>Autobranchia</taxon>
        <taxon>Heteroconchia</taxon>
        <taxon>Euheterodonta</taxon>
        <taxon>Imparidentia</taxon>
        <taxon>Neoheterodontei</taxon>
        <taxon>Myida</taxon>
        <taxon>Dreissenoidea</taxon>
        <taxon>Dreissenidae</taxon>
        <taxon>Dreissena</taxon>
    </lineage>
</organism>
<dbReference type="PANTHER" id="PTHR46312:SF2">
    <property type="entry name" value="NUCLEOTIDE-BINDING OLIGOMERIZATION DOMAIN-CONTAINING PROTEIN 2-LIKE"/>
    <property type="match status" value="1"/>
</dbReference>
<reference evidence="1" key="2">
    <citation type="submission" date="2020-11" db="EMBL/GenBank/DDBJ databases">
        <authorList>
            <person name="McCartney M.A."/>
            <person name="Auch B."/>
            <person name="Kono T."/>
            <person name="Mallez S."/>
            <person name="Becker A."/>
            <person name="Gohl D.M."/>
            <person name="Silverstein K.A.T."/>
            <person name="Koren S."/>
            <person name="Bechman K.B."/>
            <person name="Herman A."/>
            <person name="Abrahante J.E."/>
            <person name="Garbe J."/>
        </authorList>
    </citation>
    <scope>NUCLEOTIDE SEQUENCE</scope>
    <source>
        <strain evidence="1">Duluth1</strain>
        <tissue evidence="1">Whole animal</tissue>
    </source>
</reference>
<comment type="caution">
    <text evidence="1">The sequence shown here is derived from an EMBL/GenBank/DDBJ whole genome shotgun (WGS) entry which is preliminary data.</text>
</comment>
<name>A0A9D4CE49_DREPO</name>
<evidence type="ECO:0008006" key="3">
    <source>
        <dbReference type="Google" id="ProtNLM"/>
    </source>
</evidence>
<evidence type="ECO:0000313" key="1">
    <source>
        <dbReference type="EMBL" id="KAH3723495.1"/>
    </source>
</evidence>
<reference evidence="1" key="1">
    <citation type="journal article" date="2019" name="bioRxiv">
        <title>The Genome of the Zebra Mussel, Dreissena polymorpha: A Resource for Invasive Species Research.</title>
        <authorList>
            <person name="McCartney M.A."/>
            <person name="Auch B."/>
            <person name="Kono T."/>
            <person name="Mallez S."/>
            <person name="Zhang Y."/>
            <person name="Obille A."/>
            <person name="Becker A."/>
            <person name="Abrahante J.E."/>
            <person name="Garbe J."/>
            <person name="Badalamenti J.P."/>
            <person name="Herman A."/>
            <person name="Mangelson H."/>
            <person name="Liachko I."/>
            <person name="Sullivan S."/>
            <person name="Sone E.D."/>
            <person name="Koren S."/>
            <person name="Silverstein K.A.T."/>
            <person name="Beckman K.B."/>
            <person name="Gohl D.M."/>
        </authorList>
    </citation>
    <scope>NUCLEOTIDE SEQUENCE</scope>
    <source>
        <strain evidence="1">Duluth1</strain>
        <tissue evidence="1">Whole animal</tissue>
    </source>
</reference>
<dbReference type="EMBL" id="JAIWYP010000012">
    <property type="protein sequence ID" value="KAH3723495.1"/>
    <property type="molecule type" value="Genomic_DNA"/>
</dbReference>
<evidence type="ECO:0000313" key="2">
    <source>
        <dbReference type="Proteomes" id="UP000828390"/>
    </source>
</evidence>
<dbReference type="Gene3D" id="3.40.50.300">
    <property type="entry name" value="P-loop containing nucleotide triphosphate hydrolases"/>
    <property type="match status" value="1"/>
</dbReference>
<dbReference type="Proteomes" id="UP000828390">
    <property type="component" value="Unassembled WGS sequence"/>
</dbReference>